<reference evidence="3" key="1">
    <citation type="submission" date="2025-08" db="UniProtKB">
        <authorList>
            <consortium name="RefSeq"/>
        </authorList>
    </citation>
    <scope>IDENTIFICATION</scope>
    <source>
        <tissue evidence="3">Whole organism</tissue>
    </source>
</reference>
<feature type="transmembrane region" description="Helical" evidence="1">
    <location>
        <begin position="12"/>
        <end position="36"/>
    </location>
</feature>
<dbReference type="RefSeq" id="XP_047736145.1">
    <property type="nucleotide sequence ID" value="XM_047880189.1"/>
</dbReference>
<dbReference type="KEGG" id="hazt:125177791"/>
<evidence type="ECO:0000313" key="2">
    <source>
        <dbReference type="Proteomes" id="UP000694843"/>
    </source>
</evidence>
<sequence>MAWQFEGPHLALLWRYVGLSVVAGMILLLAVCGAVVEQQYYGVTYDSYRNFATMSYSYALEKIHLGPVSSHSILLCLSSCILNPKCRGFVKEERDGEVFCYLQAGDRCESQANFVYIPGVQSYDLRKREDPLLPLTCQQRCLSKFYGPTTNCSRPSSGYVAASCTGVKAYNSTTDCSNNPYNYTCEECGRPNCCGEQCEVCPRYCWELPTLSQLNNVGAASCLNCETVLWQNLYPNAITVKCDGIWQRNNFNGAKFYSTSGLNLDPGTFLWLKIAVNYANSETLVSYFDEINIDDVDSLMVGNYMGGIAGNCWKAPFTGRAFFMNATSNCLPFYHASNECNATGVPSYEEQIAAQGAVRYIDRGLPWLSECRPDLQGVRVTNFLFFVSTNLTALDAKKLETNITDLCSLT</sequence>
<protein>
    <submittedName>
        <fullName evidence="3">Uncharacterized protein LOC125177791</fullName>
    </submittedName>
</protein>
<accession>A0A979FIQ1</accession>
<keyword evidence="1" id="KW-1133">Transmembrane helix</keyword>
<keyword evidence="1" id="KW-0812">Transmembrane</keyword>
<keyword evidence="1" id="KW-0472">Membrane</keyword>
<keyword evidence="2" id="KW-1185">Reference proteome</keyword>
<evidence type="ECO:0000313" key="3">
    <source>
        <dbReference type="RefSeq" id="XP_047736145.1"/>
    </source>
</evidence>
<dbReference type="OrthoDB" id="6380159at2759"/>
<name>A0A979FIQ1_HYAAZ</name>
<proteinExistence type="predicted"/>
<dbReference type="Proteomes" id="UP000694843">
    <property type="component" value="Unplaced"/>
</dbReference>
<evidence type="ECO:0000256" key="1">
    <source>
        <dbReference type="SAM" id="Phobius"/>
    </source>
</evidence>
<gene>
    <name evidence="3" type="primary">LOC125177791</name>
</gene>
<dbReference type="GeneID" id="125177791"/>
<dbReference type="AlphaFoldDB" id="A0A979FIQ1"/>
<organism evidence="2 3">
    <name type="scientific">Hyalella azteca</name>
    <name type="common">Amphipod</name>
    <dbReference type="NCBI Taxonomy" id="294128"/>
    <lineage>
        <taxon>Eukaryota</taxon>
        <taxon>Metazoa</taxon>
        <taxon>Ecdysozoa</taxon>
        <taxon>Arthropoda</taxon>
        <taxon>Crustacea</taxon>
        <taxon>Multicrustacea</taxon>
        <taxon>Malacostraca</taxon>
        <taxon>Eumalacostraca</taxon>
        <taxon>Peracarida</taxon>
        <taxon>Amphipoda</taxon>
        <taxon>Senticaudata</taxon>
        <taxon>Talitrida</taxon>
        <taxon>Talitroidea</taxon>
        <taxon>Hyalellidae</taxon>
        <taxon>Hyalella</taxon>
    </lineage>
</organism>